<organism evidence="5 6">
    <name type="scientific">Victivallis lenta</name>
    <dbReference type="NCBI Taxonomy" id="2606640"/>
    <lineage>
        <taxon>Bacteria</taxon>
        <taxon>Pseudomonadati</taxon>
        <taxon>Lentisphaerota</taxon>
        <taxon>Lentisphaeria</taxon>
        <taxon>Victivallales</taxon>
        <taxon>Victivallaceae</taxon>
        <taxon>Victivallis</taxon>
    </lineage>
</organism>
<evidence type="ECO:0000256" key="1">
    <source>
        <dbReference type="ARBA" id="ARBA00023015"/>
    </source>
</evidence>
<dbReference type="SMART" id="SM00342">
    <property type="entry name" value="HTH_ARAC"/>
    <property type="match status" value="1"/>
</dbReference>
<dbReference type="GO" id="GO:0043565">
    <property type="term" value="F:sequence-specific DNA binding"/>
    <property type="evidence" value="ECO:0007669"/>
    <property type="project" value="InterPro"/>
</dbReference>
<dbReference type="Gene3D" id="1.10.10.60">
    <property type="entry name" value="Homeodomain-like"/>
    <property type="match status" value="1"/>
</dbReference>
<dbReference type="PANTHER" id="PTHR46796">
    <property type="entry name" value="HTH-TYPE TRANSCRIPTIONAL ACTIVATOR RHAS-RELATED"/>
    <property type="match status" value="1"/>
</dbReference>
<comment type="caution">
    <text evidence="5">The sequence shown here is derived from an EMBL/GenBank/DDBJ whole genome shotgun (WGS) entry which is preliminary data.</text>
</comment>
<evidence type="ECO:0000256" key="3">
    <source>
        <dbReference type="ARBA" id="ARBA00023163"/>
    </source>
</evidence>
<evidence type="ECO:0000313" key="6">
    <source>
        <dbReference type="Proteomes" id="UP000435649"/>
    </source>
</evidence>
<sequence length="397" mass="43852">MVISYIISEQEVPVKNILCAFAEPEPGILEELFVYGREHGWQLELCGRRLPPGWTGDGVLTDYLSSGELRGIRNFDRTPVVSRELHPENNVRTVAGDTGAIASMIAEYFIGKGFTRFAAVDAREWPGGSSGFLPDPVKALGIVLAGHGLSFDVCYWKPDLESDELADYGMVMRKLRAFFRRLPKPIALLVPNSRYLAVTYRVLASLRIKVPEEVAILCNTDNSFITENASVPTTRINGELHEVGRKMAELLDRMLRGEAVPPEPVYVAPAAIVPRRSTDVLAVPDVKLATAVSFLLSSYMNFISVADAARAAGISGSMLNRKFRQHLGRPPLRFLLELRMNRIRDLLDGTDLPLPEIAMQTGYGSGMALSLAFKRETGMTPGAYRLSRRMNRPDAGT</sequence>
<evidence type="ECO:0000259" key="4">
    <source>
        <dbReference type="PROSITE" id="PS01124"/>
    </source>
</evidence>
<keyword evidence="6" id="KW-1185">Reference proteome</keyword>
<keyword evidence="3" id="KW-0804">Transcription</keyword>
<dbReference type="SUPFAM" id="SSF46689">
    <property type="entry name" value="Homeodomain-like"/>
    <property type="match status" value="2"/>
</dbReference>
<dbReference type="InterPro" id="IPR009057">
    <property type="entry name" value="Homeodomain-like_sf"/>
</dbReference>
<dbReference type="EMBL" id="VUNS01000014">
    <property type="protein sequence ID" value="MST97954.1"/>
    <property type="molecule type" value="Genomic_DNA"/>
</dbReference>
<evidence type="ECO:0000313" key="5">
    <source>
        <dbReference type="EMBL" id="MST97954.1"/>
    </source>
</evidence>
<reference evidence="5 6" key="1">
    <citation type="submission" date="2019-08" db="EMBL/GenBank/DDBJ databases">
        <title>In-depth cultivation of the pig gut microbiome towards novel bacterial diversity and tailored functional studies.</title>
        <authorList>
            <person name="Wylensek D."/>
            <person name="Hitch T.C.A."/>
            <person name="Clavel T."/>
        </authorList>
    </citation>
    <scope>NUCLEOTIDE SEQUENCE [LARGE SCALE GENOMIC DNA]</scope>
    <source>
        <strain evidence="5 6">BBE-744-WT-12</strain>
    </source>
</reference>
<name>A0A844G4R5_9BACT</name>
<dbReference type="GO" id="GO:0003700">
    <property type="term" value="F:DNA-binding transcription factor activity"/>
    <property type="evidence" value="ECO:0007669"/>
    <property type="project" value="InterPro"/>
</dbReference>
<proteinExistence type="predicted"/>
<dbReference type="PROSITE" id="PS01124">
    <property type="entry name" value="HTH_ARAC_FAMILY_2"/>
    <property type="match status" value="1"/>
</dbReference>
<dbReference type="InterPro" id="IPR018062">
    <property type="entry name" value="HTH_AraC-typ_CS"/>
</dbReference>
<protein>
    <submittedName>
        <fullName evidence="5">Helix-turn-helix domain-containing protein</fullName>
    </submittedName>
</protein>
<dbReference type="InterPro" id="IPR018060">
    <property type="entry name" value="HTH_AraC"/>
</dbReference>
<dbReference type="AlphaFoldDB" id="A0A844G4R5"/>
<dbReference type="Pfam" id="PF13377">
    <property type="entry name" value="Peripla_BP_3"/>
    <property type="match status" value="1"/>
</dbReference>
<dbReference type="InterPro" id="IPR050204">
    <property type="entry name" value="AraC_XylS_family_regulators"/>
</dbReference>
<dbReference type="Gene3D" id="3.40.50.2300">
    <property type="match status" value="2"/>
</dbReference>
<feature type="domain" description="HTH araC/xylS-type" evidence="4">
    <location>
        <begin position="289"/>
        <end position="387"/>
    </location>
</feature>
<accession>A0A844G4R5</accession>
<dbReference type="InterPro" id="IPR028082">
    <property type="entry name" value="Peripla_BP_I"/>
</dbReference>
<dbReference type="Pfam" id="PF12833">
    <property type="entry name" value="HTH_18"/>
    <property type="match status" value="1"/>
</dbReference>
<dbReference type="Proteomes" id="UP000435649">
    <property type="component" value="Unassembled WGS sequence"/>
</dbReference>
<keyword evidence="2" id="KW-0238">DNA-binding</keyword>
<dbReference type="InterPro" id="IPR046335">
    <property type="entry name" value="LacI/GalR-like_sensor"/>
</dbReference>
<dbReference type="PANTHER" id="PTHR46796:SF13">
    <property type="entry name" value="HTH-TYPE TRANSCRIPTIONAL ACTIVATOR RHAS"/>
    <property type="match status" value="1"/>
</dbReference>
<dbReference type="PROSITE" id="PS00041">
    <property type="entry name" value="HTH_ARAC_FAMILY_1"/>
    <property type="match status" value="1"/>
</dbReference>
<dbReference type="SUPFAM" id="SSF53822">
    <property type="entry name" value="Periplasmic binding protein-like I"/>
    <property type="match status" value="1"/>
</dbReference>
<evidence type="ECO:0000256" key="2">
    <source>
        <dbReference type="ARBA" id="ARBA00023125"/>
    </source>
</evidence>
<gene>
    <name evidence="5" type="ORF">FYJ85_12985</name>
</gene>
<keyword evidence="1" id="KW-0805">Transcription regulation</keyword>